<keyword evidence="4" id="KW-1185">Reference proteome</keyword>
<dbReference type="Gene3D" id="2.60.120.10">
    <property type="entry name" value="Jelly Rolls"/>
    <property type="match status" value="1"/>
</dbReference>
<dbReference type="Gene3D" id="1.10.260.40">
    <property type="entry name" value="lambda repressor-like DNA-binding domains"/>
    <property type="match status" value="1"/>
</dbReference>
<evidence type="ECO:0000313" key="3">
    <source>
        <dbReference type="EMBL" id="GAA2445495.1"/>
    </source>
</evidence>
<dbReference type="PANTHER" id="PTHR46797:SF1">
    <property type="entry name" value="METHYLPHOSPHONATE SYNTHASE"/>
    <property type="match status" value="1"/>
</dbReference>
<name>A0ABN3K383_9ACTN</name>
<dbReference type="Pfam" id="PF01381">
    <property type="entry name" value="HTH_3"/>
    <property type="match status" value="1"/>
</dbReference>
<evidence type="ECO:0000256" key="1">
    <source>
        <dbReference type="ARBA" id="ARBA00023125"/>
    </source>
</evidence>
<dbReference type="InterPro" id="IPR001387">
    <property type="entry name" value="Cro/C1-type_HTH"/>
</dbReference>
<feature type="domain" description="HTH cro/C1-type" evidence="2">
    <location>
        <begin position="15"/>
        <end position="69"/>
    </location>
</feature>
<dbReference type="EMBL" id="BAAASZ010000023">
    <property type="protein sequence ID" value="GAA2445495.1"/>
    <property type="molecule type" value="Genomic_DNA"/>
</dbReference>
<dbReference type="Proteomes" id="UP001501638">
    <property type="component" value="Unassembled WGS sequence"/>
</dbReference>
<dbReference type="InterPro" id="IPR050807">
    <property type="entry name" value="TransReg_Diox_bact_type"/>
</dbReference>
<dbReference type="InterPro" id="IPR013096">
    <property type="entry name" value="Cupin_2"/>
</dbReference>
<sequence>MTDLDQLTQSLARNLRRLRTERGFTLDALAARAGVSRGMLIQIEQARTNPSVGTVVKVADALGVSITSLLDFDREPAVKLVPADQMVRLWSTEAGSHSTLVAGAEAPGPLELWLWRLMPGEGSTSDPHPAGTTELVHVTAGVLTLTVGDADHEVPAGTSAAFESNVPHGYRNDGDEPVEMTMAVSVPPPAPPRAPR</sequence>
<dbReference type="InterPro" id="IPR014710">
    <property type="entry name" value="RmlC-like_jellyroll"/>
</dbReference>
<dbReference type="SUPFAM" id="SSF47413">
    <property type="entry name" value="lambda repressor-like DNA-binding domains"/>
    <property type="match status" value="1"/>
</dbReference>
<dbReference type="RefSeq" id="WP_344323161.1">
    <property type="nucleotide sequence ID" value="NZ_BAAASZ010000023.1"/>
</dbReference>
<dbReference type="PROSITE" id="PS50943">
    <property type="entry name" value="HTH_CROC1"/>
    <property type="match status" value="1"/>
</dbReference>
<organism evidence="3 4">
    <name type="scientific">Streptomyces macrosporus</name>
    <dbReference type="NCBI Taxonomy" id="44032"/>
    <lineage>
        <taxon>Bacteria</taxon>
        <taxon>Bacillati</taxon>
        <taxon>Actinomycetota</taxon>
        <taxon>Actinomycetes</taxon>
        <taxon>Kitasatosporales</taxon>
        <taxon>Streptomycetaceae</taxon>
        <taxon>Streptomyces</taxon>
    </lineage>
</organism>
<dbReference type="Pfam" id="PF07883">
    <property type="entry name" value="Cupin_2"/>
    <property type="match status" value="1"/>
</dbReference>
<gene>
    <name evidence="3" type="ORF">GCM10010405_31110</name>
</gene>
<dbReference type="SMART" id="SM00530">
    <property type="entry name" value="HTH_XRE"/>
    <property type="match status" value="1"/>
</dbReference>
<evidence type="ECO:0000259" key="2">
    <source>
        <dbReference type="PROSITE" id="PS50943"/>
    </source>
</evidence>
<dbReference type="CDD" id="cd00093">
    <property type="entry name" value="HTH_XRE"/>
    <property type="match status" value="1"/>
</dbReference>
<dbReference type="InterPro" id="IPR011051">
    <property type="entry name" value="RmlC_Cupin_sf"/>
</dbReference>
<protein>
    <submittedName>
        <fullName evidence="3">XRE family transcriptional regulator</fullName>
    </submittedName>
</protein>
<reference evidence="3 4" key="1">
    <citation type="journal article" date="2019" name="Int. J. Syst. Evol. Microbiol.">
        <title>The Global Catalogue of Microorganisms (GCM) 10K type strain sequencing project: providing services to taxonomists for standard genome sequencing and annotation.</title>
        <authorList>
            <consortium name="The Broad Institute Genomics Platform"/>
            <consortium name="The Broad Institute Genome Sequencing Center for Infectious Disease"/>
            <person name="Wu L."/>
            <person name="Ma J."/>
        </authorList>
    </citation>
    <scope>NUCLEOTIDE SEQUENCE [LARGE SCALE GENOMIC DNA]</scope>
    <source>
        <strain evidence="3 4">JCM 6305</strain>
    </source>
</reference>
<accession>A0ABN3K383</accession>
<dbReference type="InterPro" id="IPR010982">
    <property type="entry name" value="Lambda_DNA-bd_dom_sf"/>
</dbReference>
<evidence type="ECO:0000313" key="4">
    <source>
        <dbReference type="Proteomes" id="UP001501638"/>
    </source>
</evidence>
<comment type="caution">
    <text evidence="3">The sequence shown here is derived from an EMBL/GenBank/DDBJ whole genome shotgun (WGS) entry which is preliminary data.</text>
</comment>
<keyword evidence="1" id="KW-0238">DNA-binding</keyword>
<proteinExistence type="predicted"/>
<dbReference type="CDD" id="cd02209">
    <property type="entry name" value="cupin_XRE_C"/>
    <property type="match status" value="1"/>
</dbReference>
<dbReference type="PANTHER" id="PTHR46797">
    <property type="entry name" value="HTH-TYPE TRANSCRIPTIONAL REGULATOR"/>
    <property type="match status" value="1"/>
</dbReference>
<dbReference type="SUPFAM" id="SSF51182">
    <property type="entry name" value="RmlC-like cupins"/>
    <property type="match status" value="1"/>
</dbReference>